<dbReference type="Proteomes" id="UP000053555">
    <property type="component" value="Unassembled WGS sequence"/>
</dbReference>
<reference evidence="2" key="1">
    <citation type="submission" date="2014-07" db="EMBL/GenBank/DDBJ databases">
        <title>Identification of a novel salt tolerance gene in wild soybean by whole-genome sequencing.</title>
        <authorList>
            <person name="Lam H.-M."/>
            <person name="Qi X."/>
            <person name="Li M.-W."/>
            <person name="Liu X."/>
            <person name="Xie M."/>
            <person name="Ni M."/>
            <person name="Xu X."/>
        </authorList>
    </citation>
    <scope>NUCLEOTIDE SEQUENCE [LARGE SCALE GENOMIC DNA]</scope>
    <source>
        <tissue evidence="2">Root</tissue>
    </source>
</reference>
<feature type="non-terminal residue" evidence="2">
    <location>
        <position position="1"/>
    </location>
</feature>
<proteinExistence type="predicted"/>
<protein>
    <submittedName>
        <fullName evidence="2">Uncharacterized protein</fullName>
    </submittedName>
</protein>
<gene>
    <name evidence="2" type="ORF">glysoja_047414</name>
</gene>
<dbReference type="AlphaFoldDB" id="A0A0B2QBJ7"/>
<feature type="non-terminal residue" evidence="2">
    <location>
        <position position="62"/>
    </location>
</feature>
<sequence>LAQFMEVSLTKHKSTESAIKNLEVQVGQLAKQLVEKSSSTFGANTKQNPKEECKAVMTRRRK</sequence>
<name>A0A0B2QBJ7_GLYSO</name>
<evidence type="ECO:0000313" key="2">
    <source>
        <dbReference type="EMBL" id="KHN18986.1"/>
    </source>
</evidence>
<organism evidence="2">
    <name type="scientific">Glycine soja</name>
    <name type="common">Wild soybean</name>
    <dbReference type="NCBI Taxonomy" id="3848"/>
    <lineage>
        <taxon>Eukaryota</taxon>
        <taxon>Viridiplantae</taxon>
        <taxon>Streptophyta</taxon>
        <taxon>Embryophyta</taxon>
        <taxon>Tracheophyta</taxon>
        <taxon>Spermatophyta</taxon>
        <taxon>Magnoliopsida</taxon>
        <taxon>eudicotyledons</taxon>
        <taxon>Gunneridae</taxon>
        <taxon>Pentapetalae</taxon>
        <taxon>rosids</taxon>
        <taxon>fabids</taxon>
        <taxon>Fabales</taxon>
        <taxon>Fabaceae</taxon>
        <taxon>Papilionoideae</taxon>
        <taxon>50 kb inversion clade</taxon>
        <taxon>NPAAA clade</taxon>
        <taxon>indigoferoid/millettioid clade</taxon>
        <taxon>Phaseoleae</taxon>
        <taxon>Glycine</taxon>
        <taxon>Glycine subgen. Soja</taxon>
    </lineage>
</organism>
<accession>A0A0B2QBJ7</accession>
<dbReference type="EMBL" id="KN659522">
    <property type="protein sequence ID" value="KHN18986.1"/>
    <property type="molecule type" value="Genomic_DNA"/>
</dbReference>
<evidence type="ECO:0000256" key="1">
    <source>
        <dbReference type="SAM" id="MobiDB-lite"/>
    </source>
</evidence>
<feature type="region of interest" description="Disordered" evidence="1">
    <location>
        <begin position="41"/>
        <end position="62"/>
    </location>
</feature>